<dbReference type="AlphaFoldDB" id="A0A2Z5JQ77"/>
<dbReference type="PROSITE" id="PS00108">
    <property type="entry name" value="PROTEIN_KINASE_ST"/>
    <property type="match status" value="1"/>
</dbReference>
<keyword evidence="6" id="KW-0067">ATP-binding</keyword>
<evidence type="ECO:0000313" key="9">
    <source>
        <dbReference type="EMBL" id="AXE82621.1"/>
    </source>
</evidence>
<dbReference type="SUPFAM" id="SSF56112">
    <property type="entry name" value="Protein kinase-like (PK-like)"/>
    <property type="match status" value="1"/>
</dbReference>
<keyword evidence="2" id="KW-0723">Serine/threonine-protein kinase</keyword>
<dbReference type="Proteomes" id="UP000252698">
    <property type="component" value="Chromosome"/>
</dbReference>
<accession>A0A2Z5JQ77</accession>
<evidence type="ECO:0000256" key="3">
    <source>
        <dbReference type="ARBA" id="ARBA00022679"/>
    </source>
</evidence>
<keyword evidence="3" id="KW-0808">Transferase</keyword>
<evidence type="ECO:0000256" key="5">
    <source>
        <dbReference type="ARBA" id="ARBA00022777"/>
    </source>
</evidence>
<keyword evidence="5" id="KW-0418">Kinase</keyword>
<dbReference type="InterPro" id="IPR000719">
    <property type="entry name" value="Prot_kinase_dom"/>
</dbReference>
<keyword evidence="7" id="KW-1133">Transmembrane helix</keyword>
<dbReference type="EMBL" id="CP027306">
    <property type="protein sequence ID" value="AXE82621.1"/>
    <property type="molecule type" value="Genomic_DNA"/>
</dbReference>
<dbReference type="PANTHER" id="PTHR43289:SF6">
    <property type="entry name" value="SERINE_THREONINE-PROTEIN KINASE NEKL-3"/>
    <property type="match status" value="1"/>
</dbReference>
<gene>
    <name evidence="9" type="ORF">C5746_06085</name>
</gene>
<dbReference type="InterPro" id="IPR008271">
    <property type="entry name" value="Ser/Thr_kinase_AS"/>
</dbReference>
<dbReference type="EC" id="2.7.11.1" evidence="1"/>
<reference evidence="9 10" key="1">
    <citation type="journal article" date="2018" name="Front. Microbiol.">
        <title>Genome Sequencing of Streptomyces atratus SCSIOZH16 and Activation Production of Nocardamine via Metabolic Engineering.</title>
        <authorList>
            <person name="Li Y."/>
            <person name="Zhang C."/>
            <person name="Liu C."/>
            <person name="Ju J."/>
            <person name="Ma J."/>
        </authorList>
    </citation>
    <scope>NUCLEOTIDE SEQUENCE [LARGE SCALE GENOMIC DNA]</scope>
    <source>
        <strain evidence="9 10">SCSIO_ZH16</strain>
    </source>
</reference>
<proteinExistence type="predicted"/>
<dbReference type="PROSITE" id="PS50011">
    <property type="entry name" value="PROTEIN_KINASE_DOM"/>
    <property type="match status" value="1"/>
</dbReference>
<sequence>MGVVHRVRHRSWNVDLAVKTPRPELVASAGGRRRFEAEAGTWVGLGLHPHTVNCSYVRTVDGLPRVFAEWVDGGSLAEAVTDGRLYAGGPVIALRRILDIAVQIAWGLDHAHAAEVPVRLPDGTVTVRHGLVHRDIKPQNLLLTGDRERMTLKIADFGLAKAFDSAGLSGHTLTGAMGASPAFMPRGQVIDFKYARPETDLWAVMACLYWMLTGLYWMLTGSAPRDFPPGADPVAVVLREPPVPVRDRLPSLPRRLAELIDAGLIDRPRITLTTASGLRSAIRQAM</sequence>
<dbReference type="PANTHER" id="PTHR43289">
    <property type="entry name" value="MITOGEN-ACTIVATED PROTEIN KINASE KINASE KINASE 20-RELATED"/>
    <property type="match status" value="1"/>
</dbReference>
<evidence type="ECO:0000259" key="8">
    <source>
        <dbReference type="PROSITE" id="PS50011"/>
    </source>
</evidence>
<dbReference type="GO" id="GO:0004674">
    <property type="term" value="F:protein serine/threonine kinase activity"/>
    <property type="evidence" value="ECO:0007669"/>
    <property type="project" value="UniProtKB-KW"/>
</dbReference>
<dbReference type="SMART" id="SM00220">
    <property type="entry name" value="S_TKc"/>
    <property type="match status" value="1"/>
</dbReference>
<organism evidence="9 10">
    <name type="scientific">Streptomyces atratus</name>
    <dbReference type="NCBI Taxonomy" id="1893"/>
    <lineage>
        <taxon>Bacteria</taxon>
        <taxon>Bacillati</taxon>
        <taxon>Actinomycetota</taxon>
        <taxon>Actinomycetes</taxon>
        <taxon>Kitasatosporales</taxon>
        <taxon>Streptomycetaceae</taxon>
        <taxon>Streptomyces</taxon>
    </lineage>
</organism>
<evidence type="ECO:0000256" key="4">
    <source>
        <dbReference type="ARBA" id="ARBA00022741"/>
    </source>
</evidence>
<protein>
    <recommendedName>
        <fullName evidence="1">non-specific serine/threonine protein kinase</fullName>
        <ecNumber evidence="1">2.7.11.1</ecNumber>
    </recommendedName>
</protein>
<dbReference type="Pfam" id="PF00069">
    <property type="entry name" value="Pkinase"/>
    <property type="match status" value="1"/>
</dbReference>
<feature type="domain" description="Protein kinase" evidence="8">
    <location>
        <begin position="1"/>
        <end position="286"/>
    </location>
</feature>
<evidence type="ECO:0000256" key="2">
    <source>
        <dbReference type="ARBA" id="ARBA00022527"/>
    </source>
</evidence>
<name>A0A2Z5JQ77_STRAR</name>
<evidence type="ECO:0000256" key="1">
    <source>
        <dbReference type="ARBA" id="ARBA00012513"/>
    </source>
</evidence>
<keyword evidence="7" id="KW-0812">Transmembrane</keyword>
<keyword evidence="4" id="KW-0547">Nucleotide-binding</keyword>
<dbReference type="KEGG" id="sata:C5746_06085"/>
<evidence type="ECO:0000256" key="7">
    <source>
        <dbReference type="SAM" id="Phobius"/>
    </source>
</evidence>
<dbReference type="InterPro" id="IPR011009">
    <property type="entry name" value="Kinase-like_dom_sf"/>
</dbReference>
<evidence type="ECO:0000313" key="10">
    <source>
        <dbReference type="Proteomes" id="UP000252698"/>
    </source>
</evidence>
<keyword evidence="7" id="KW-0472">Membrane</keyword>
<evidence type="ECO:0000256" key="6">
    <source>
        <dbReference type="ARBA" id="ARBA00022840"/>
    </source>
</evidence>
<dbReference type="CDD" id="cd14014">
    <property type="entry name" value="STKc_PknB_like"/>
    <property type="match status" value="1"/>
</dbReference>
<feature type="transmembrane region" description="Helical" evidence="7">
    <location>
        <begin position="201"/>
        <end position="219"/>
    </location>
</feature>
<dbReference type="Gene3D" id="1.10.510.10">
    <property type="entry name" value="Transferase(Phosphotransferase) domain 1"/>
    <property type="match status" value="1"/>
</dbReference>
<dbReference type="GO" id="GO:0005524">
    <property type="term" value="F:ATP binding"/>
    <property type="evidence" value="ECO:0007669"/>
    <property type="project" value="UniProtKB-KW"/>
</dbReference>